<dbReference type="Pfam" id="PF00501">
    <property type="entry name" value="AMP-binding"/>
    <property type="match status" value="1"/>
</dbReference>
<keyword evidence="2 11" id="KW-0436">Ligase</keyword>
<evidence type="ECO:0000256" key="1">
    <source>
        <dbReference type="ARBA" id="ARBA00006432"/>
    </source>
</evidence>
<evidence type="ECO:0000256" key="3">
    <source>
        <dbReference type="ARBA" id="ARBA00026121"/>
    </source>
</evidence>
<dbReference type="PANTHER" id="PTHR43767:SF11">
    <property type="entry name" value="MEDIUM-CHAIN-FATTY-ACID--COA LIGASE"/>
    <property type="match status" value="1"/>
</dbReference>
<evidence type="ECO:0000256" key="2">
    <source>
        <dbReference type="ARBA" id="ARBA00022598"/>
    </source>
</evidence>
<dbReference type="EMBL" id="AP024255">
    <property type="protein sequence ID" value="BCO99366.1"/>
    <property type="molecule type" value="Genomic_DNA"/>
</dbReference>
<evidence type="ECO:0000313" key="12">
    <source>
        <dbReference type="Proteomes" id="UP000595205"/>
    </source>
</evidence>
<gene>
    <name evidence="11" type="ORF">MINTM018_21360</name>
</gene>
<dbReference type="PROSITE" id="PS00455">
    <property type="entry name" value="AMP_BINDING"/>
    <property type="match status" value="1"/>
</dbReference>
<dbReference type="Gene3D" id="3.40.50.12780">
    <property type="entry name" value="N-terminal domain of ligase-like"/>
    <property type="match status" value="1"/>
</dbReference>
<evidence type="ECO:0000259" key="10">
    <source>
        <dbReference type="Pfam" id="PF13193"/>
    </source>
</evidence>
<comment type="catalytic activity">
    <reaction evidence="4">
        <text>a long-chain fatty acid + ATP + CoA = a long-chain fatty acyl-CoA + AMP + diphosphate</text>
        <dbReference type="Rhea" id="RHEA:15421"/>
        <dbReference type="ChEBI" id="CHEBI:30616"/>
        <dbReference type="ChEBI" id="CHEBI:33019"/>
        <dbReference type="ChEBI" id="CHEBI:57287"/>
        <dbReference type="ChEBI" id="CHEBI:57560"/>
        <dbReference type="ChEBI" id="CHEBI:83139"/>
        <dbReference type="ChEBI" id="CHEBI:456215"/>
        <dbReference type="EC" id="6.2.1.3"/>
    </reaction>
</comment>
<dbReference type="FunFam" id="3.30.300.30:FF:000008">
    <property type="entry name" value="2,3-dihydroxybenzoate-AMP ligase"/>
    <property type="match status" value="1"/>
</dbReference>
<organism evidence="11 12">
    <name type="scientific">Mycobacterium intracellulare</name>
    <dbReference type="NCBI Taxonomy" id="1767"/>
    <lineage>
        <taxon>Bacteria</taxon>
        <taxon>Bacillati</taxon>
        <taxon>Actinomycetota</taxon>
        <taxon>Actinomycetes</taxon>
        <taxon>Mycobacteriales</taxon>
        <taxon>Mycobacteriaceae</taxon>
        <taxon>Mycobacterium</taxon>
        <taxon>Mycobacterium avium complex (MAC)</taxon>
    </lineage>
</organism>
<feature type="domain" description="AMP-binding enzyme C-terminal" evidence="10">
    <location>
        <begin position="447"/>
        <end position="522"/>
    </location>
</feature>
<dbReference type="SUPFAM" id="SSF56801">
    <property type="entry name" value="Acetyl-CoA synthetase-like"/>
    <property type="match status" value="1"/>
</dbReference>
<accession>A0A7R7MVI8</accession>
<name>A0A7R7MVI8_MYCIT</name>
<dbReference type="InterPro" id="IPR000873">
    <property type="entry name" value="AMP-dep_synth/lig_dom"/>
</dbReference>
<evidence type="ECO:0000256" key="7">
    <source>
        <dbReference type="ARBA" id="ARBA00080667"/>
    </source>
</evidence>
<sequence>MYGIMQDRPLALPHIFHRAERLFGHKSITTSSPAGDVCATYAQWSERVRRLATVLDSFGLAPGARVGSFAWNTQRHLELYFAVPCTGRVLHTLNIRLFADQIRYIIQHGGDQLLFVDRSVLPLVWPLAGQLDCVRQWVVMDDGSDADLPDDKRVLDYEQLLAAAEPYPGRFEIADENTAAAMCYTSGTTGNPKGVVYSHRSTVLHSLVSLTADTIGLSERDTVLPVVPMFHVNAWGLPYSAVLAGADLVLPGSSLAPQPLLEMIGRHRVTIAAGVPTIWLDAVPHLDQHDLSSLRMVVCGGSAVPKSLSEAWRERIGLPITQAWGMTETSPLASFGSIRTHHDRLDQAGLAAARASQGQPVPLVDLRIVNPDTGNELPWDGTAFGELQAAGPWIAAGYLDHADTACTSDGWLRTGDVATIDRHGYVRLVDRTKDLIKSGGEWISSVELENEIMAHPDVAEAAVIAKPHERWSERPVACVVLKGSVQVGPEDIIEHLRPRVAKWCLPDEVLIIDEIPKTSTGKFSKKALRERFYPQKTVADPSNQQPQ</sequence>
<evidence type="ECO:0000256" key="4">
    <source>
        <dbReference type="ARBA" id="ARBA00036813"/>
    </source>
</evidence>
<dbReference type="NCBIfam" id="NF004837">
    <property type="entry name" value="PRK06187.1"/>
    <property type="match status" value="1"/>
</dbReference>
<evidence type="ECO:0000256" key="5">
    <source>
        <dbReference type="ARBA" id="ARBA00069710"/>
    </source>
</evidence>
<dbReference type="RefSeq" id="WP_201406387.1">
    <property type="nucleotide sequence ID" value="NZ_AP024255.1"/>
</dbReference>
<dbReference type="InterPro" id="IPR050237">
    <property type="entry name" value="ATP-dep_AMP-bd_enzyme"/>
</dbReference>
<proteinExistence type="inferred from homology"/>
<reference evidence="11 12" key="1">
    <citation type="submission" date="2020-12" db="EMBL/GenBank/DDBJ databases">
        <title>Genome sequence of clinical Mycobacterium intracellulare strains.</title>
        <authorList>
            <person name="Tateishi Y."/>
            <person name="Matsumoto S."/>
            <person name="Fukushima Y."/>
            <person name="Nakajima C."/>
            <person name="Suzuki Y."/>
        </authorList>
    </citation>
    <scope>NUCLEOTIDE SEQUENCE [LARGE SCALE GENOMIC DNA]</scope>
    <source>
        <strain evidence="11 12">M018</strain>
    </source>
</reference>
<dbReference type="InterPro" id="IPR042099">
    <property type="entry name" value="ANL_N_sf"/>
</dbReference>
<dbReference type="InterPro" id="IPR020845">
    <property type="entry name" value="AMP-binding_CS"/>
</dbReference>
<feature type="domain" description="AMP-dependent synthetase/ligase" evidence="9">
    <location>
        <begin position="39"/>
        <end position="399"/>
    </location>
</feature>
<dbReference type="InterPro" id="IPR045851">
    <property type="entry name" value="AMP-bd_C_sf"/>
</dbReference>
<dbReference type="PANTHER" id="PTHR43767">
    <property type="entry name" value="LONG-CHAIN-FATTY-ACID--COA LIGASE"/>
    <property type="match status" value="1"/>
</dbReference>
<protein>
    <recommendedName>
        <fullName evidence="5">Long-chain-fatty-acid--CoA ligase FadD13</fullName>
        <ecNumber evidence="3">6.2.1.3</ecNumber>
    </recommendedName>
    <alternativeName>
        <fullName evidence="6">Fatty acyl-CoA ligase</fullName>
    </alternativeName>
    <alternativeName>
        <fullName evidence="8">Fatty acyl-CoA synthetase</fullName>
    </alternativeName>
    <alternativeName>
        <fullName evidence="7">Very-long-chain fatty-acyl-CoA synthetase</fullName>
    </alternativeName>
</protein>
<evidence type="ECO:0000256" key="8">
    <source>
        <dbReference type="ARBA" id="ARBA00083882"/>
    </source>
</evidence>
<evidence type="ECO:0000256" key="6">
    <source>
        <dbReference type="ARBA" id="ARBA00076959"/>
    </source>
</evidence>
<comment type="similarity">
    <text evidence="1">Belongs to the ATP-dependent AMP-binding enzyme family.</text>
</comment>
<dbReference type="Proteomes" id="UP000595205">
    <property type="component" value="Chromosome"/>
</dbReference>
<dbReference type="AlphaFoldDB" id="A0A7R7MVI8"/>
<dbReference type="Pfam" id="PF13193">
    <property type="entry name" value="AMP-binding_C"/>
    <property type="match status" value="1"/>
</dbReference>
<dbReference type="Gene3D" id="3.30.300.30">
    <property type="match status" value="1"/>
</dbReference>
<evidence type="ECO:0000259" key="9">
    <source>
        <dbReference type="Pfam" id="PF00501"/>
    </source>
</evidence>
<dbReference type="GO" id="GO:0004467">
    <property type="term" value="F:long-chain fatty acid-CoA ligase activity"/>
    <property type="evidence" value="ECO:0007669"/>
    <property type="project" value="UniProtKB-EC"/>
</dbReference>
<dbReference type="CDD" id="cd12119">
    <property type="entry name" value="ttLC_FACS_AlkK_like"/>
    <property type="match status" value="1"/>
</dbReference>
<evidence type="ECO:0000313" key="11">
    <source>
        <dbReference type="EMBL" id="BCO99366.1"/>
    </source>
</evidence>
<dbReference type="InterPro" id="IPR025110">
    <property type="entry name" value="AMP-bd_C"/>
</dbReference>
<dbReference type="EC" id="6.2.1.3" evidence="3"/>